<dbReference type="SUPFAM" id="SSF53335">
    <property type="entry name" value="S-adenosyl-L-methionine-dependent methyltransferases"/>
    <property type="match status" value="1"/>
</dbReference>
<accession>A0A6J5NMB2</accession>
<dbReference type="Gene3D" id="3.40.50.150">
    <property type="entry name" value="Vaccinia Virus protein VP39"/>
    <property type="match status" value="1"/>
</dbReference>
<dbReference type="InterPro" id="IPR029063">
    <property type="entry name" value="SAM-dependent_MTases_sf"/>
</dbReference>
<reference evidence="1" key="1">
    <citation type="submission" date="2020-04" db="EMBL/GenBank/DDBJ databases">
        <authorList>
            <person name="Chiriac C."/>
            <person name="Salcher M."/>
            <person name="Ghai R."/>
            <person name="Kavagutti S V."/>
        </authorList>
    </citation>
    <scope>NUCLEOTIDE SEQUENCE</scope>
</reference>
<evidence type="ECO:0000313" key="1">
    <source>
        <dbReference type="EMBL" id="CAB4160037.1"/>
    </source>
</evidence>
<proteinExistence type="predicted"/>
<sequence>MIELKGTKLVEVPYFSEQLTDNSKSVLIIGECQGGIEGISETIHEKGFVNVCTTDIMPSLPEYWLRKNTTWEHIQCDFIEFDESLQFDYIISISVFEHFGFWFAGNRMANGLAEDDTCRWNHDIRGILKSCKLLKDKDSKVIITLPAGPYMNYEESGEPFLRYYDFRRQELIKQELKRNGYYISNERFFLSNDFSNWDEMTPEINDPKYYSVYNIHTPNVIWGLTIQKL</sequence>
<protein>
    <submittedName>
        <fullName evidence="1">AdoMet_MTases domain containing protein</fullName>
    </submittedName>
</protein>
<name>A0A6J5NMB2_9CAUD</name>
<dbReference type="EMBL" id="LR796697">
    <property type="protein sequence ID" value="CAB4160037.1"/>
    <property type="molecule type" value="Genomic_DNA"/>
</dbReference>
<organism evidence="1">
    <name type="scientific">uncultured Caudovirales phage</name>
    <dbReference type="NCBI Taxonomy" id="2100421"/>
    <lineage>
        <taxon>Viruses</taxon>
        <taxon>Duplodnaviria</taxon>
        <taxon>Heunggongvirae</taxon>
        <taxon>Uroviricota</taxon>
        <taxon>Caudoviricetes</taxon>
        <taxon>Peduoviridae</taxon>
        <taxon>Maltschvirus</taxon>
        <taxon>Maltschvirus maltsch</taxon>
    </lineage>
</organism>
<gene>
    <name evidence="1" type="ORF">UFOVP723_43</name>
</gene>